<comment type="caution">
    <text evidence="1">The sequence shown here is derived from an EMBL/GenBank/DDBJ whole genome shotgun (WGS) entry which is preliminary data.</text>
</comment>
<evidence type="ECO:0000313" key="1">
    <source>
        <dbReference type="EMBL" id="KAL3115371.1"/>
    </source>
</evidence>
<gene>
    <name evidence="1" type="ORF">niasHT_017773</name>
</gene>
<protein>
    <submittedName>
        <fullName evidence="1">Uncharacterized protein</fullName>
    </submittedName>
</protein>
<reference evidence="1 2" key="1">
    <citation type="submission" date="2024-10" db="EMBL/GenBank/DDBJ databases">
        <authorList>
            <person name="Kim D."/>
        </authorList>
    </citation>
    <scope>NUCLEOTIDE SEQUENCE [LARGE SCALE GENOMIC DNA]</scope>
    <source>
        <strain evidence="1">BH-2024</strain>
    </source>
</reference>
<keyword evidence="2" id="KW-1185">Reference proteome</keyword>
<proteinExistence type="predicted"/>
<dbReference type="Proteomes" id="UP001620626">
    <property type="component" value="Unassembled WGS sequence"/>
</dbReference>
<accession>A0ABD2LJF8</accession>
<dbReference type="AlphaFoldDB" id="A0ABD2LJF8"/>
<sequence length="317" mass="36245">MAMLCCFFQGIVNSYFAKRKWIVGSIQIRGNEKDGKKEFELAETRANKIIEVPKHLPDKIRGFGCISITFLDQKVIEFLRHFHRLFDTCQIKLSIGTSSNLAIGFFYCFLWPRIKNQISFIEFRDDQAFSRMRDFVPSIFNELPSLRIFESLEDPFPAFPAIDSTSAAHGQLLAHWLIKALPNEIPKIVRCSIESTETVNDLPAKIGAIKSAFSKASFFANFIIQMTIPEETSIAPFDVSKKKTGRRLLLDDSHHLNLLLISCPIKRDKKAWIKWREEALQGSANYSWNLIDLTAGDTDIGEWNSAQFPDLMANMQK</sequence>
<dbReference type="EMBL" id="JBICBT010000383">
    <property type="protein sequence ID" value="KAL3115371.1"/>
    <property type="molecule type" value="Genomic_DNA"/>
</dbReference>
<organism evidence="1 2">
    <name type="scientific">Heterodera trifolii</name>
    <dbReference type="NCBI Taxonomy" id="157864"/>
    <lineage>
        <taxon>Eukaryota</taxon>
        <taxon>Metazoa</taxon>
        <taxon>Ecdysozoa</taxon>
        <taxon>Nematoda</taxon>
        <taxon>Chromadorea</taxon>
        <taxon>Rhabditida</taxon>
        <taxon>Tylenchina</taxon>
        <taxon>Tylenchomorpha</taxon>
        <taxon>Tylenchoidea</taxon>
        <taxon>Heteroderidae</taxon>
        <taxon>Heteroderinae</taxon>
        <taxon>Heterodera</taxon>
    </lineage>
</organism>
<evidence type="ECO:0000313" key="2">
    <source>
        <dbReference type="Proteomes" id="UP001620626"/>
    </source>
</evidence>
<name>A0ABD2LJF8_9BILA</name>